<dbReference type="EMBL" id="ACJE01000020">
    <property type="protein sequence ID" value="EHA18878.1"/>
    <property type="molecule type" value="Genomic_DNA"/>
</dbReference>
<sequence>NDEFTVGWICALAIELAASEGMLDEIYPARNQPEGDDNVYTLGRIGQHNIVIACLPAGSTGITPAAKGAADMLRSFPSIRFGLMVGIGGGAPSSASKSPDEEDIRLGDVVVSVPDGELGGVIKYDRGKMVAGGQFEHTGMLNMPPAQLRNGVNKLRATYEAQRNGLSRHVTDMIEKTLALREGSNPRFGDLYSHQGWEYDQLFEVSYEHQESAQQPCPYCDTSRLVRRRPRTTTDPVIHHGTIASADMVMRHAATRERLRRQYRILCFEMEAAGLMNDFPCLVIRGICDYSDTHKHKIWQRYAAATAAAYAKDLLSVIP</sequence>
<accession>G3YDL1</accession>
<dbReference type="InterPro" id="IPR035994">
    <property type="entry name" value="Nucleoside_phosphorylase_sf"/>
</dbReference>
<proteinExistence type="predicted"/>
<dbReference type="GO" id="GO:0003824">
    <property type="term" value="F:catalytic activity"/>
    <property type="evidence" value="ECO:0007669"/>
    <property type="project" value="InterPro"/>
</dbReference>
<reference evidence="2 3" key="1">
    <citation type="journal article" date="2011" name="Genome Res.">
        <title>Comparative genomics of citric-acid-producing Aspergillus niger ATCC 1015 versus enzyme-producing CBS 513.88.</title>
        <authorList>
            <person name="Andersen M.R."/>
            <person name="Salazar M.P."/>
            <person name="Schaap P.J."/>
            <person name="van de Vondervoort P.J."/>
            <person name="Culley D."/>
            <person name="Thykaer J."/>
            <person name="Frisvad J.C."/>
            <person name="Nielsen K.F."/>
            <person name="Albang R."/>
            <person name="Albermann K."/>
            <person name="Berka R.M."/>
            <person name="Braus G.H."/>
            <person name="Braus-Stromeyer S.A."/>
            <person name="Corrochano L.M."/>
            <person name="Dai Z."/>
            <person name="van Dijck P.W."/>
            <person name="Hofmann G."/>
            <person name="Lasure L.L."/>
            <person name="Magnuson J.K."/>
            <person name="Menke H."/>
            <person name="Meijer M."/>
            <person name="Meijer S.L."/>
            <person name="Nielsen J.B."/>
            <person name="Nielsen M.L."/>
            <person name="van Ooyen A.J."/>
            <person name="Pel H.J."/>
            <person name="Poulsen L."/>
            <person name="Samson R.A."/>
            <person name="Stam H."/>
            <person name="Tsang A."/>
            <person name="van den Brink J.M."/>
            <person name="Atkins A."/>
            <person name="Aerts A."/>
            <person name="Shapiro H."/>
            <person name="Pangilinan J."/>
            <person name="Salamov A."/>
            <person name="Lou Y."/>
            <person name="Lindquist E."/>
            <person name="Lucas S."/>
            <person name="Grimwood J."/>
            <person name="Grigoriev I.V."/>
            <person name="Kubicek C.P."/>
            <person name="Martinez D."/>
            <person name="van Peij N.N."/>
            <person name="Roubos J.A."/>
            <person name="Nielsen J."/>
            <person name="Baker S.E."/>
        </authorList>
    </citation>
    <scope>NUCLEOTIDE SEQUENCE [LARGE SCALE GENOMIC DNA]</scope>
    <source>
        <strain evidence="3">ATCC 1015 / CBS 113.46 / FGSC A1144 / LSHB Ac4 / NCTC 3858a / NRRL 328 / USDA 3528.7</strain>
    </source>
</reference>
<dbReference type="InterPro" id="IPR000845">
    <property type="entry name" value="Nucleoside_phosphorylase_d"/>
</dbReference>
<dbReference type="Gene3D" id="3.40.50.1580">
    <property type="entry name" value="Nucleoside phosphorylase domain"/>
    <property type="match status" value="1"/>
</dbReference>
<feature type="non-terminal residue" evidence="2">
    <location>
        <position position="319"/>
    </location>
</feature>
<dbReference type="Proteomes" id="UP000009038">
    <property type="component" value="Unassembled WGS sequence"/>
</dbReference>
<dbReference type="PANTHER" id="PTHR46082">
    <property type="entry name" value="ATP/GTP-BINDING PROTEIN-RELATED"/>
    <property type="match status" value="1"/>
</dbReference>
<evidence type="ECO:0000259" key="1">
    <source>
        <dbReference type="Pfam" id="PF01048"/>
    </source>
</evidence>
<dbReference type="HOGENOM" id="CLU_000288_34_22_1"/>
<dbReference type="SUPFAM" id="SSF53167">
    <property type="entry name" value="Purine and uridine phosphorylases"/>
    <property type="match status" value="1"/>
</dbReference>
<dbReference type="STRING" id="380704.G3YDL1"/>
<feature type="non-terminal residue" evidence="2">
    <location>
        <position position="1"/>
    </location>
</feature>
<protein>
    <recommendedName>
        <fullName evidence="1">Nucleoside phosphorylase domain-containing protein</fullName>
    </recommendedName>
</protein>
<evidence type="ECO:0000313" key="2">
    <source>
        <dbReference type="EMBL" id="EHA18878.1"/>
    </source>
</evidence>
<gene>
    <name evidence="2" type="ORF">ASPNIDRAFT_134478</name>
</gene>
<organism evidence="2 3">
    <name type="scientific">Aspergillus niger (strain ATCC 1015 / CBS 113.46 / FGSC A1144 / LSHB Ac4 / NCTC 3858a / NRRL 328 / USDA 3528.7)</name>
    <dbReference type="NCBI Taxonomy" id="380704"/>
    <lineage>
        <taxon>Eukaryota</taxon>
        <taxon>Fungi</taxon>
        <taxon>Dikarya</taxon>
        <taxon>Ascomycota</taxon>
        <taxon>Pezizomycotina</taxon>
        <taxon>Eurotiomycetes</taxon>
        <taxon>Eurotiomycetidae</taxon>
        <taxon>Eurotiales</taxon>
        <taxon>Aspergillaceae</taxon>
        <taxon>Aspergillus</taxon>
        <taxon>Aspergillus subgen. Circumdati</taxon>
    </lineage>
</organism>
<feature type="domain" description="Nucleoside phosphorylase" evidence="1">
    <location>
        <begin position="202"/>
        <end position="307"/>
    </location>
</feature>
<name>G3YDL1_ASPNA</name>
<dbReference type="GO" id="GO:0009116">
    <property type="term" value="P:nucleoside metabolic process"/>
    <property type="evidence" value="ECO:0007669"/>
    <property type="project" value="InterPro"/>
</dbReference>
<dbReference type="Pfam" id="PF01048">
    <property type="entry name" value="PNP_UDP_1"/>
    <property type="match status" value="1"/>
</dbReference>
<comment type="caution">
    <text evidence="2">The sequence shown here is derived from an EMBL/GenBank/DDBJ whole genome shotgun (WGS) entry which is preliminary data.</text>
</comment>
<evidence type="ECO:0000313" key="3">
    <source>
        <dbReference type="Proteomes" id="UP000009038"/>
    </source>
</evidence>
<dbReference type="PANTHER" id="PTHR46082:SF11">
    <property type="entry name" value="AAA+ ATPASE DOMAIN-CONTAINING PROTEIN-RELATED"/>
    <property type="match status" value="1"/>
</dbReference>
<dbReference type="AlphaFoldDB" id="G3YDL1"/>
<dbReference type="InterPro" id="IPR053137">
    <property type="entry name" value="NLR-like"/>
</dbReference>